<name>A0A501WTY1_9GAMM</name>
<dbReference type="SUPFAM" id="SSF53850">
    <property type="entry name" value="Periplasmic binding protein-like II"/>
    <property type="match status" value="1"/>
</dbReference>
<dbReference type="Pfam" id="PF13379">
    <property type="entry name" value="NMT1_2"/>
    <property type="match status" value="1"/>
</dbReference>
<organism evidence="4 5">
    <name type="scientific">Maribrevibacterium harenarium</name>
    <dbReference type="NCBI Taxonomy" id="2589817"/>
    <lineage>
        <taxon>Bacteria</taxon>
        <taxon>Pseudomonadati</taxon>
        <taxon>Pseudomonadota</taxon>
        <taxon>Gammaproteobacteria</taxon>
        <taxon>Oceanospirillales</taxon>
        <taxon>Oceanospirillaceae</taxon>
        <taxon>Maribrevibacterium</taxon>
    </lineage>
</organism>
<dbReference type="PANTHER" id="PTHR30024">
    <property type="entry name" value="ALIPHATIC SULFONATES-BINDING PROTEIN-RELATED"/>
    <property type="match status" value="1"/>
</dbReference>
<gene>
    <name evidence="4" type="ORF">FJM67_07585</name>
</gene>
<evidence type="ECO:0000256" key="3">
    <source>
        <dbReference type="ARBA" id="ARBA00022729"/>
    </source>
</evidence>
<dbReference type="OrthoDB" id="5292144at2"/>
<protein>
    <submittedName>
        <fullName evidence="4">Nitrate ABC transporter substrate-binding protein</fullName>
    </submittedName>
</protein>
<comment type="subcellular location">
    <subcellularLocation>
        <location evidence="1">Periplasm</location>
    </subcellularLocation>
</comment>
<keyword evidence="5" id="KW-1185">Reference proteome</keyword>
<evidence type="ECO:0000256" key="1">
    <source>
        <dbReference type="ARBA" id="ARBA00004418"/>
    </source>
</evidence>
<dbReference type="GO" id="GO:0042597">
    <property type="term" value="C:periplasmic space"/>
    <property type="evidence" value="ECO:0007669"/>
    <property type="project" value="UniProtKB-SubCell"/>
</dbReference>
<comment type="similarity">
    <text evidence="2">Belongs to the bacterial solute-binding protein SsuA/TauA family.</text>
</comment>
<reference evidence="4 5" key="1">
    <citation type="submission" date="2019-06" db="EMBL/GenBank/DDBJ databases">
        <title>A novel bacterium of genus Marinomonas, isolated from coastal sand.</title>
        <authorList>
            <person name="Huang H."/>
            <person name="Mo K."/>
            <person name="Hu Y."/>
        </authorList>
    </citation>
    <scope>NUCLEOTIDE SEQUENCE [LARGE SCALE GENOMIC DNA]</scope>
    <source>
        <strain evidence="4 5">HB171799</strain>
    </source>
</reference>
<dbReference type="PANTHER" id="PTHR30024:SF47">
    <property type="entry name" value="TAURINE-BINDING PERIPLASMIC PROTEIN"/>
    <property type="match status" value="1"/>
</dbReference>
<evidence type="ECO:0000313" key="5">
    <source>
        <dbReference type="Proteomes" id="UP000315901"/>
    </source>
</evidence>
<dbReference type="Proteomes" id="UP000315901">
    <property type="component" value="Unassembled WGS sequence"/>
</dbReference>
<dbReference type="EMBL" id="VFRR01000011">
    <property type="protein sequence ID" value="TPE52868.1"/>
    <property type="molecule type" value="Genomic_DNA"/>
</dbReference>
<accession>A0A501WTY1</accession>
<comment type="caution">
    <text evidence="4">The sequence shown here is derived from an EMBL/GenBank/DDBJ whole genome shotgun (WGS) entry which is preliminary data.</text>
</comment>
<proteinExistence type="inferred from homology"/>
<evidence type="ECO:0000256" key="2">
    <source>
        <dbReference type="ARBA" id="ARBA00010742"/>
    </source>
</evidence>
<dbReference type="Gene3D" id="3.40.190.10">
    <property type="entry name" value="Periplasmic binding protein-like II"/>
    <property type="match status" value="2"/>
</dbReference>
<dbReference type="AlphaFoldDB" id="A0A501WTY1"/>
<evidence type="ECO:0000313" key="4">
    <source>
        <dbReference type="EMBL" id="TPE52868.1"/>
    </source>
</evidence>
<sequence>MLRISLVVTLLLALLIGVYGRAMWQQTREPVVISAHPWPGYESLFLAEEFDWLPEGVILQRSNNATESIERLRQGVVDVAALTLDEALRLNEQGTPLKIIVVMDESIGADVVVAQPHVAGLEELAGMRIALEQSAVSSIVLENLLRKANLTQDQVHLILRTPDQQNYGWSFGNYDLAITYEPYATTLMQHGGKRLFDSRQFPGMIYDVLVVRDDLSWYQQMVVSDIVAAHFRALDYIRVNREDALRRIAAWRAVSYSDTQAIFSGLYLPGLDSNRDLLSPDGPMATAIDWIQSHLLQHSLPTTERDRIFDDQFLPVKP</sequence>
<keyword evidence="3" id="KW-0732">Signal</keyword>